<evidence type="ECO:0000313" key="3">
    <source>
        <dbReference type="EMBL" id="MFB9443348.1"/>
    </source>
</evidence>
<sequence length="173" mass="17389">MPRRLFTVLTVALLAAAPSACAADAPGTAAPASTRTISPGPPPSAGPSNPQSPAAAPTTKPAPPEPSRSVPTGTGIAGQTVMVACPVDRADPPCLPKPVQARLSVLNTTTQAAVATVDTDAEGHFTVAVPAGSYLLRPVLISGGPARRPTNLPVTVTAGQYTTITMRIDNGLR</sequence>
<dbReference type="SUPFAM" id="SSF49452">
    <property type="entry name" value="Starch-binding domain-like"/>
    <property type="match status" value="1"/>
</dbReference>
<comment type="caution">
    <text evidence="3">The sequence shown here is derived from an EMBL/GenBank/DDBJ whole genome shotgun (WGS) entry which is preliminary data.</text>
</comment>
<evidence type="ECO:0000256" key="2">
    <source>
        <dbReference type="SAM" id="SignalP"/>
    </source>
</evidence>
<feature type="compositionally biased region" description="Low complexity" evidence="1">
    <location>
        <begin position="22"/>
        <end position="32"/>
    </location>
</feature>
<accession>A0ABV5M3C4</accession>
<proteinExistence type="predicted"/>
<keyword evidence="4" id="KW-1185">Reference proteome</keyword>
<feature type="region of interest" description="Disordered" evidence="1">
    <location>
        <begin position="22"/>
        <end position="75"/>
    </location>
</feature>
<gene>
    <name evidence="3" type="ORF">ACFFTR_09655</name>
</gene>
<evidence type="ECO:0000313" key="4">
    <source>
        <dbReference type="Proteomes" id="UP001589608"/>
    </source>
</evidence>
<feature type="chain" id="PRO_5046633436" description="Carboxypeptidase regulatory-like domain-containing protein" evidence="2">
    <location>
        <begin position="23"/>
        <end position="173"/>
    </location>
</feature>
<feature type="compositionally biased region" description="Low complexity" evidence="1">
    <location>
        <begin position="46"/>
        <end position="59"/>
    </location>
</feature>
<dbReference type="Gene3D" id="2.60.40.1120">
    <property type="entry name" value="Carboxypeptidase-like, regulatory domain"/>
    <property type="match status" value="1"/>
</dbReference>
<evidence type="ECO:0000256" key="1">
    <source>
        <dbReference type="SAM" id="MobiDB-lite"/>
    </source>
</evidence>
<reference evidence="3 4" key="1">
    <citation type="submission" date="2024-09" db="EMBL/GenBank/DDBJ databases">
        <authorList>
            <person name="Sun Q."/>
            <person name="Mori K."/>
        </authorList>
    </citation>
    <scope>NUCLEOTIDE SEQUENCE [LARGE SCALE GENOMIC DNA]</scope>
    <source>
        <strain evidence="3 4">JCM 3307</strain>
    </source>
</reference>
<evidence type="ECO:0008006" key="5">
    <source>
        <dbReference type="Google" id="ProtNLM"/>
    </source>
</evidence>
<dbReference type="Proteomes" id="UP001589608">
    <property type="component" value="Unassembled WGS sequence"/>
</dbReference>
<organism evidence="3 4">
    <name type="scientific">Dactylosporangium vinaceum</name>
    <dbReference type="NCBI Taxonomy" id="53362"/>
    <lineage>
        <taxon>Bacteria</taxon>
        <taxon>Bacillati</taxon>
        <taxon>Actinomycetota</taxon>
        <taxon>Actinomycetes</taxon>
        <taxon>Micromonosporales</taxon>
        <taxon>Micromonosporaceae</taxon>
        <taxon>Dactylosporangium</taxon>
    </lineage>
</organism>
<dbReference type="RefSeq" id="WP_223103550.1">
    <property type="nucleotide sequence ID" value="NZ_CP061913.1"/>
</dbReference>
<dbReference type="InterPro" id="IPR013784">
    <property type="entry name" value="Carb-bd-like_fold"/>
</dbReference>
<feature type="signal peptide" evidence="2">
    <location>
        <begin position="1"/>
        <end position="22"/>
    </location>
</feature>
<name>A0ABV5M3C4_9ACTN</name>
<dbReference type="EMBL" id="JBHMCA010000020">
    <property type="protein sequence ID" value="MFB9443348.1"/>
    <property type="molecule type" value="Genomic_DNA"/>
</dbReference>
<protein>
    <recommendedName>
        <fullName evidence="5">Carboxypeptidase regulatory-like domain-containing protein</fullName>
    </recommendedName>
</protein>
<keyword evidence="2" id="KW-0732">Signal</keyword>